<dbReference type="OrthoDB" id="6255307at2759"/>
<name>A0A074ZUZ0_OPIVI</name>
<dbReference type="CTD" id="20319956"/>
<dbReference type="RefSeq" id="XP_009169118.1">
    <property type="nucleotide sequence ID" value="XM_009170854.1"/>
</dbReference>
<protein>
    <submittedName>
        <fullName evidence="2">Uncharacterized protein</fullName>
    </submittedName>
</protein>
<dbReference type="Proteomes" id="UP000054324">
    <property type="component" value="Unassembled WGS sequence"/>
</dbReference>
<feature type="compositionally biased region" description="Basic and acidic residues" evidence="1">
    <location>
        <begin position="389"/>
        <end position="409"/>
    </location>
</feature>
<dbReference type="AlphaFoldDB" id="A0A074ZUZ0"/>
<feature type="region of interest" description="Disordered" evidence="1">
    <location>
        <begin position="389"/>
        <end position="424"/>
    </location>
</feature>
<accession>A0A074ZUZ0</accession>
<evidence type="ECO:0000313" key="2">
    <source>
        <dbReference type="EMBL" id="KER27165.1"/>
    </source>
</evidence>
<proteinExistence type="predicted"/>
<evidence type="ECO:0000256" key="1">
    <source>
        <dbReference type="SAM" id="MobiDB-lite"/>
    </source>
</evidence>
<dbReference type="GeneID" id="20319956"/>
<organism evidence="2 3">
    <name type="scientific">Opisthorchis viverrini</name>
    <name type="common">Southeast Asian liver fluke</name>
    <dbReference type="NCBI Taxonomy" id="6198"/>
    <lineage>
        <taxon>Eukaryota</taxon>
        <taxon>Metazoa</taxon>
        <taxon>Spiralia</taxon>
        <taxon>Lophotrochozoa</taxon>
        <taxon>Platyhelminthes</taxon>
        <taxon>Trematoda</taxon>
        <taxon>Digenea</taxon>
        <taxon>Opisthorchiida</taxon>
        <taxon>Opisthorchiata</taxon>
        <taxon>Opisthorchiidae</taxon>
        <taxon>Opisthorchis</taxon>
    </lineage>
</organism>
<dbReference type="KEGG" id="ovi:T265_05774"/>
<keyword evidence="3" id="KW-1185">Reference proteome</keyword>
<dbReference type="EMBL" id="KL596730">
    <property type="protein sequence ID" value="KER27165.1"/>
    <property type="molecule type" value="Genomic_DNA"/>
</dbReference>
<reference evidence="2 3" key="1">
    <citation type="submission" date="2013-11" db="EMBL/GenBank/DDBJ databases">
        <title>Opisthorchis viverrini - life in the bile duct.</title>
        <authorList>
            <person name="Young N.D."/>
            <person name="Nagarajan N."/>
            <person name="Lin S.J."/>
            <person name="Korhonen P.K."/>
            <person name="Jex A.R."/>
            <person name="Hall R.S."/>
            <person name="Safavi-Hemami H."/>
            <person name="Kaewkong W."/>
            <person name="Bertrand D."/>
            <person name="Gao S."/>
            <person name="Seet Q."/>
            <person name="Wongkham S."/>
            <person name="Teh B.T."/>
            <person name="Wongkham C."/>
            <person name="Intapan P.M."/>
            <person name="Maleewong W."/>
            <person name="Yang X."/>
            <person name="Hu M."/>
            <person name="Wang Z."/>
            <person name="Hofmann A."/>
            <person name="Sternberg P.W."/>
            <person name="Tan P."/>
            <person name="Wang J."/>
            <person name="Gasser R.B."/>
        </authorList>
    </citation>
    <scope>NUCLEOTIDE SEQUENCE [LARGE SCALE GENOMIC DNA]</scope>
</reference>
<feature type="region of interest" description="Disordered" evidence="1">
    <location>
        <begin position="212"/>
        <end position="233"/>
    </location>
</feature>
<feature type="compositionally biased region" description="Polar residues" evidence="1">
    <location>
        <begin position="34"/>
        <end position="49"/>
    </location>
</feature>
<feature type="compositionally biased region" description="Low complexity" evidence="1">
    <location>
        <begin position="562"/>
        <end position="581"/>
    </location>
</feature>
<feature type="compositionally biased region" description="Polar residues" evidence="1">
    <location>
        <begin position="217"/>
        <end position="231"/>
    </location>
</feature>
<evidence type="ECO:0000313" key="3">
    <source>
        <dbReference type="Proteomes" id="UP000054324"/>
    </source>
</evidence>
<sequence length="762" mass="82627">MGNSSGTLCAHVETKDQGAVNKAEAACKAEQEEPTPQTGDLGNQAQPETETIGERPIQEVGTNEGNILDSIELDSLLEANGCSGDEQDITDIIDQLVQNALKTPVLADSIANIELWSLGSANQLEATPVDEGMNNFEPDAILTKESELSASLNGAWLLPSSGGIMTTPSTPITTALMCESHEQEDSVVYLNHTKETDTIGENKLPFTIIDPDEATGDKQTQSNPQILNPLSKNHDMNVLDQGFDVNKRLEPIKIPLVHEILPRHQTTLSVRIPTCCDEAADVQGNLESNESFSSVDNPLLPKGVLRECRTLGHVVIDESSETYKYFEDVGTDAPTEQQDATAPIYVCAEENSLDTVGLVGEFAGRSSPLDHQTLDFGYQIESDVITDNKKTDCASRGETGDRKDSEKSRQPMSGTLRRRTVSQPNLEHYVNSDGSSLGEFNSSLEKDTTIDCVQPTAVRNIGQQTFGHPVVQVDDLSCSYGEASEIAKAPVSVLNNDAAENFHTSPSHIQARASFVVNITGTVSSADYPLTIDAKCEGSIRAPNVKRKHTNTKELTQLASIAPDQSSANSSCSSSSGSDSLSAREDSENAANTRLTRNYATSSKTLGSASQKQYGRKRDEAGDIIIRKSVKKGGSMEPVERNEPAVSNLLQVLESVDDIELVRVDDKFPAHPDHKFKMVLDSSTTFQDSKVAIPVEKCLKSITEMTELSCSSVYGDQQNNNETNGTSLSESSSVLLERLKTPESVRVDHLDELSLSRYTMCY</sequence>
<feature type="region of interest" description="Disordered" evidence="1">
    <location>
        <begin position="1"/>
        <end position="64"/>
    </location>
</feature>
<feature type="region of interest" description="Disordered" evidence="1">
    <location>
        <begin position="558"/>
        <end position="620"/>
    </location>
</feature>
<gene>
    <name evidence="2" type="ORF">T265_05774</name>
</gene>
<feature type="compositionally biased region" description="Polar residues" evidence="1">
    <location>
        <begin position="589"/>
        <end position="613"/>
    </location>
</feature>